<keyword evidence="1" id="KW-0812">Transmembrane</keyword>
<organism evidence="3 4">
    <name type="scientific">Cricetibacter osteomyelitidis</name>
    <dbReference type="NCBI Taxonomy" id="1521931"/>
    <lineage>
        <taxon>Bacteria</taxon>
        <taxon>Pseudomonadati</taxon>
        <taxon>Pseudomonadota</taxon>
        <taxon>Gammaproteobacteria</taxon>
        <taxon>Pasteurellales</taxon>
        <taxon>Pasteurellaceae</taxon>
        <taxon>Cricetibacter</taxon>
    </lineage>
</organism>
<keyword evidence="1" id="KW-0472">Membrane</keyword>
<evidence type="ECO:0000259" key="2">
    <source>
        <dbReference type="Pfam" id="PF20249"/>
    </source>
</evidence>
<dbReference type="RefSeq" id="WP_131974545.1">
    <property type="nucleotide sequence ID" value="NZ_SLYB01000002.1"/>
</dbReference>
<dbReference type="InterPro" id="IPR046864">
    <property type="entry name" value="VasX_N"/>
</dbReference>
<comment type="caution">
    <text evidence="3">The sequence shown here is derived from an EMBL/GenBank/DDBJ whole genome shotgun (WGS) entry which is preliminary data.</text>
</comment>
<name>A0A4R2T2Q9_9PAST</name>
<sequence length="959" mass="107677">MAKGRNTMPEGQRFEQHCISGMPCQIEVTPIIPVRFSLTKQAIENTAESIIPELPKALDDKNYQLRRLRQGYFYLFTELGMTTHSSDGKQNQGGKWLVFEYVMNSTGDSNGNLLSNIGNNGGTVSGVMNAALTYFNNKKNALLNKPYQFRKYTWKDGSARNEWVADTMSYPYAFVNKSVSLIQYAYSEVRWPAELFELLENDAALRKTLMQSASLKPENSPNSFPFSQLGEKVVDFNPHSDALQELADSYTRRTALGYFSQHTITINDKGARERARVVVVHDHIGNIADISCYHEYMWANLIQAQKQYDYATTTAKAVTYLEPHLRKKRLFDGLFGEQYPIDASNRAELEKYADPYFFTKKFESEIKQLTNIAKVHSALIKQDGHYSVNSQLQAVLQLLNTPHQPERLALTNAYAAYLLIACIQLLSVSTQGMQALAKQLTTDELIGTYLQTVLTTSAKVISAYGQLTEKRALKLLEIETLVETVSAAQLYRWSHSHLFSNSITQETFLSAFGMTRQYIKMNGNADIYSQHLERQVRLFTQNRISISKMSTFSPNLQQTTLSGTAFRQQAQAVIIVPDGQSGIQNLQEQVNFTNKVGVFFAFVALFDTLESFKAEPDNPLLDPLLLTATNLTGFIASLEYDADGIVKQGVENVKKAVGSSLSRTFGSNNLLVQAFNQTTDLGRGKINRALQIIGHCANVLTILVAIGEGIKANKTGDKTALLSASEAGFAEVAFIIAKYGWLGSAARTPLIILGVVLVLASVITFFLTDNVYESWVRKGFWGNSREYWNGHRIKQYPYLKRLNLTYILADPNNPNYADVQKKLNDEMNDFYNLIWNITIKNDVKGDNKLCVYCPAFDGEAAVQKLTVQWEQITTILLPGERQQQYNALNAAAIKKQWLGNCIELDFSAATKLDKDIKLNFFKEGTPTWVQGKLTVTYPHLGDNAENYFKAIAIFAVNEV</sequence>
<keyword evidence="1" id="KW-1133">Transmembrane helix</keyword>
<reference evidence="3 4" key="1">
    <citation type="submission" date="2019-03" db="EMBL/GenBank/DDBJ databases">
        <title>Genomic Encyclopedia of Type Strains, Phase IV (KMG-IV): sequencing the most valuable type-strain genomes for metagenomic binning, comparative biology and taxonomic classification.</title>
        <authorList>
            <person name="Goeker M."/>
        </authorList>
    </citation>
    <scope>NUCLEOTIDE SEQUENCE [LARGE SCALE GENOMIC DNA]</scope>
    <source>
        <strain evidence="3 4">DSM 28404</strain>
    </source>
</reference>
<dbReference type="Pfam" id="PF20249">
    <property type="entry name" value="VasX_N"/>
    <property type="match status" value="1"/>
</dbReference>
<dbReference type="Proteomes" id="UP000295763">
    <property type="component" value="Unassembled WGS sequence"/>
</dbReference>
<feature type="transmembrane region" description="Helical" evidence="1">
    <location>
        <begin position="748"/>
        <end position="768"/>
    </location>
</feature>
<keyword evidence="4" id="KW-1185">Reference proteome</keyword>
<proteinExistence type="predicted"/>
<accession>A0A4R2T2Q9</accession>
<dbReference type="CDD" id="cd20706">
    <property type="entry name" value="MIX_II"/>
    <property type="match status" value="1"/>
</dbReference>
<evidence type="ECO:0000313" key="4">
    <source>
        <dbReference type="Proteomes" id="UP000295763"/>
    </source>
</evidence>
<protein>
    <recommendedName>
        <fullName evidence="2">Toxin VasX N-terminal region domain-containing protein</fullName>
    </recommendedName>
</protein>
<evidence type="ECO:0000256" key="1">
    <source>
        <dbReference type="SAM" id="Phobius"/>
    </source>
</evidence>
<feature type="domain" description="Toxin VasX N-terminal region" evidence="2">
    <location>
        <begin position="24"/>
        <end position="217"/>
    </location>
</feature>
<dbReference type="AlphaFoldDB" id="A0A4R2T2Q9"/>
<dbReference type="EMBL" id="SLYB01000002">
    <property type="protein sequence ID" value="TCP97199.1"/>
    <property type="molecule type" value="Genomic_DNA"/>
</dbReference>
<dbReference type="OrthoDB" id="7877428at2"/>
<gene>
    <name evidence="3" type="ORF">EDC44_1022</name>
</gene>
<evidence type="ECO:0000313" key="3">
    <source>
        <dbReference type="EMBL" id="TCP97199.1"/>
    </source>
</evidence>